<reference evidence="2" key="1">
    <citation type="journal article" date="2013" name="Nature">
        <title>Draft genome of the wheat A-genome progenitor Triticum urartu.</title>
        <authorList>
            <person name="Ling H.Q."/>
            <person name="Zhao S."/>
            <person name="Liu D."/>
            <person name="Wang J."/>
            <person name="Sun H."/>
            <person name="Zhang C."/>
            <person name="Fan H."/>
            <person name="Li D."/>
            <person name="Dong L."/>
            <person name="Tao Y."/>
            <person name="Gao C."/>
            <person name="Wu H."/>
            <person name="Li Y."/>
            <person name="Cui Y."/>
            <person name="Guo X."/>
            <person name="Zheng S."/>
            <person name="Wang B."/>
            <person name="Yu K."/>
            <person name="Liang Q."/>
            <person name="Yang W."/>
            <person name="Lou X."/>
            <person name="Chen J."/>
            <person name="Feng M."/>
            <person name="Jian J."/>
            <person name="Zhang X."/>
            <person name="Luo G."/>
            <person name="Jiang Y."/>
            <person name="Liu J."/>
            <person name="Wang Z."/>
            <person name="Sha Y."/>
            <person name="Zhang B."/>
            <person name="Wu H."/>
            <person name="Tang D."/>
            <person name="Shen Q."/>
            <person name="Xue P."/>
            <person name="Zou S."/>
            <person name="Wang X."/>
            <person name="Liu X."/>
            <person name="Wang F."/>
            <person name="Yang Y."/>
            <person name="An X."/>
            <person name="Dong Z."/>
            <person name="Zhang K."/>
            <person name="Zhang X."/>
            <person name="Luo M.C."/>
            <person name="Dvorak J."/>
            <person name="Tong Y."/>
            <person name="Wang J."/>
            <person name="Yang H."/>
            <person name="Li Z."/>
            <person name="Wang D."/>
            <person name="Zhang A."/>
            <person name="Wang J."/>
        </authorList>
    </citation>
    <scope>NUCLEOTIDE SEQUENCE</scope>
    <source>
        <strain evidence="2">cv. G1812</strain>
    </source>
</reference>
<dbReference type="Gramene" id="TuG1812G0400003113.01.T01">
    <property type="protein sequence ID" value="TuG1812G0400003113.01.T01"/>
    <property type="gene ID" value="TuG1812G0400003113.01"/>
</dbReference>
<reference evidence="1" key="3">
    <citation type="submission" date="2022-06" db="UniProtKB">
        <authorList>
            <consortium name="EnsemblPlants"/>
        </authorList>
    </citation>
    <scope>IDENTIFICATION</scope>
</reference>
<dbReference type="EnsemblPlants" id="TuG1812G0400003113.01.T01">
    <property type="protein sequence ID" value="TuG1812G0400003113.01.T01"/>
    <property type="gene ID" value="TuG1812G0400003113.01"/>
</dbReference>
<name>A0A8R7Q5Q5_TRIUA</name>
<proteinExistence type="predicted"/>
<keyword evidence="2" id="KW-1185">Reference proteome</keyword>
<dbReference type="Proteomes" id="UP000015106">
    <property type="component" value="Chromosome 4"/>
</dbReference>
<evidence type="ECO:0000313" key="1">
    <source>
        <dbReference type="EnsemblPlants" id="TuG1812G0400003113.01.T01"/>
    </source>
</evidence>
<dbReference type="AlphaFoldDB" id="A0A8R7Q5Q5"/>
<protein>
    <submittedName>
        <fullName evidence="1">Uncharacterized protein</fullName>
    </submittedName>
</protein>
<reference evidence="1" key="2">
    <citation type="submission" date="2018-03" db="EMBL/GenBank/DDBJ databases">
        <title>The Triticum urartu genome reveals the dynamic nature of wheat genome evolution.</title>
        <authorList>
            <person name="Ling H."/>
            <person name="Ma B."/>
            <person name="Shi X."/>
            <person name="Liu H."/>
            <person name="Dong L."/>
            <person name="Sun H."/>
            <person name="Cao Y."/>
            <person name="Gao Q."/>
            <person name="Zheng S."/>
            <person name="Li Y."/>
            <person name="Yu Y."/>
            <person name="Du H."/>
            <person name="Qi M."/>
            <person name="Li Y."/>
            <person name="Yu H."/>
            <person name="Cui Y."/>
            <person name="Wang N."/>
            <person name="Chen C."/>
            <person name="Wu H."/>
            <person name="Zhao Y."/>
            <person name="Zhang J."/>
            <person name="Li Y."/>
            <person name="Zhou W."/>
            <person name="Zhang B."/>
            <person name="Hu W."/>
            <person name="Eijk M."/>
            <person name="Tang J."/>
            <person name="Witsenboer H."/>
            <person name="Zhao S."/>
            <person name="Li Z."/>
            <person name="Zhang A."/>
            <person name="Wang D."/>
            <person name="Liang C."/>
        </authorList>
    </citation>
    <scope>NUCLEOTIDE SEQUENCE [LARGE SCALE GENOMIC DNA]</scope>
    <source>
        <strain evidence="1">cv. G1812</strain>
    </source>
</reference>
<sequence>MAHLITCTCPFNCWRTVEYGDIRIAGNCNTTDNTYPNASWVGWIPCCLQTGLCNVFSLAGGPILPRHGGSFSFLQILASIIAVWNRCGNPSSLPPTETCLVIVDEFKSNLVLGCSSSKSTIFLTHHK</sequence>
<accession>A0A8R7Q5Q5</accession>
<organism evidence="1 2">
    <name type="scientific">Triticum urartu</name>
    <name type="common">Red wild einkorn</name>
    <name type="synonym">Crithodium urartu</name>
    <dbReference type="NCBI Taxonomy" id="4572"/>
    <lineage>
        <taxon>Eukaryota</taxon>
        <taxon>Viridiplantae</taxon>
        <taxon>Streptophyta</taxon>
        <taxon>Embryophyta</taxon>
        <taxon>Tracheophyta</taxon>
        <taxon>Spermatophyta</taxon>
        <taxon>Magnoliopsida</taxon>
        <taxon>Liliopsida</taxon>
        <taxon>Poales</taxon>
        <taxon>Poaceae</taxon>
        <taxon>BOP clade</taxon>
        <taxon>Pooideae</taxon>
        <taxon>Triticodae</taxon>
        <taxon>Triticeae</taxon>
        <taxon>Triticinae</taxon>
        <taxon>Triticum</taxon>
    </lineage>
</organism>
<evidence type="ECO:0000313" key="2">
    <source>
        <dbReference type="Proteomes" id="UP000015106"/>
    </source>
</evidence>